<keyword evidence="1" id="KW-1133">Transmembrane helix</keyword>
<sequence length="161" mass="18180">MFESRPFLERDLCKGTIVGFLKAAYLKCSIKNEDKHNCKRIVGLPGDEVLLSVLTLLCAVFIAFIGGHRRSQTTILPLAEVLGPRALLNLPVFNQQDLKDLIGTVADPDASSLAALRRMIDFLMMYHLIHNNVQHKEFLARMSFQQNKKISDKFTISCFQS</sequence>
<reference evidence="2" key="1">
    <citation type="submission" date="2013-11" db="EMBL/GenBank/DDBJ databases">
        <authorList>
            <person name="Sternberg P."/>
            <person name="Dillman A."/>
            <person name="Macchietto M."/>
        </authorList>
    </citation>
    <scope>NUCLEOTIDE SEQUENCE</scope>
    <source>
        <strain evidence="2">ALL</strain>
    </source>
</reference>
<dbReference type="EMBL" id="AZBU02000002">
    <property type="protein sequence ID" value="TKR92336.1"/>
    <property type="molecule type" value="Genomic_DNA"/>
</dbReference>
<proteinExistence type="predicted"/>
<dbReference type="AlphaFoldDB" id="A0A4U5P7Z4"/>
<organism evidence="2">
    <name type="scientific">Steinernema carpocapsae</name>
    <name type="common">Entomopathogenic nematode</name>
    <dbReference type="NCBI Taxonomy" id="34508"/>
    <lineage>
        <taxon>Eukaryota</taxon>
        <taxon>Metazoa</taxon>
        <taxon>Ecdysozoa</taxon>
        <taxon>Nematoda</taxon>
        <taxon>Chromadorea</taxon>
        <taxon>Rhabditida</taxon>
        <taxon>Tylenchina</taxon>
        <taxon>Panagrolaimomorpha</taxon>
        <taxon>Strongyloidoidea</taxon>
        <taxon>Steinernematidae</taxon>
        <taxon>Steinernema</taxon>
    </lineage>
</organism>
<name>A0A4U5P7Z4_STECR</name>
<accession>A0A4U5P7Z4</accession>
<reference evidence="2" key="3">
    <citation type="journal article" date="2019" name="G3 (Bethesda)">
        <title>Hybrid Assembly of the Genome of the Entomopathogenic Nematode Steinernema carpocapsae Identifies the X-Chromosome.</title>
        <authorList>
            <person name="Serra L."/>
            <person name="Macchietto M."/>
            <person name="Macias-Munoz A."/>
            <person name="McGill C.J."/>
            <person name="Rodriguez I.M."/>
            <person name="Rodriguez B."/>
            <person name="Murad R."/>
            <person name="Mortazavi A."/>
        </authorList>
    </citation>
    <scope>NUCLEOTIDE SEQUENCE</scope>
    <source>
        <strain evidence="2">ALL</strain>
    </source>
</reference>
<keyword evidence="1" id="KW-0812">Transmembrane</keyword>
<gene>
    <name evidence="2" type="ORF">L596_007011</name>
</gene>
<dbReference type="InterPro" id="IPR019757">
    <property type="entry name" value="Pept_S26A_signal_pept_1_Lys-AS"/>
</dbReference>
<comment type="caution">
    <text evidence="2">The sequence shown here is derived from an EMBL/GenBank/DDBJ whole genome shotgun (WGS) entry which is preliminary data.</text>
</comment>
<dbReference type="GO" id="GO:0008236">
    <property type="term" value="F:serine-type peptidase activity"/>
    <property type="evidence" value="ECO:0007669"/>
    <property type="project" value="InterPro"/>
</dbReference>
<evidence type="ECO:0000256" key="1">
    <source>
        <dbReference type="SAM" id="Phobius"/>
    </source>
</evidence>
<reference evidence="2" key="2">
    <citation type="journal article" date="2015" name="Genome Biol.">
        <title>Comparative genomics of Steinernema reveals deeply conserved gene regulatory networks.</title>
        <authorList>
            <person name="Dillman A.R."/>
            <person name="Macchietto M."/>
            <person name="Porter C.F."/>
            <person name="Rogers A."/>
            <person name="Williams B."/>
            <person name="Antoshechkin I."/>
            <person name="Lee M.M."/>
            <person name="Goodwin Z."/>
            <person name="Lu X."/>
            <person name="Lewis E.E."/>
            <person name="Goodrich-Blair H."/>
            <person name="Stock S.P."/>
            <person name="Adams B.J."/>
            <person name="Sternberg P.W."/>
            <person name="Mortazavi A."/>
        </authorList>
    </citation>
    <scope>NUCLEOTIDE SEQUENCE [LARGE SCALE GENOMIC DNA]</scope>
    <source>
        <strain evidence="2">ALL</strain>
    </source>
</reference>
<dbReference type="GO" id="GO:0016020">
    <property type="term" value="C:membrane"/>
    <property type="evidence" value="ECO:0007669"/>
    <property type="project" value="InterPro"/>
</dbReference>
<keyword evidence="1" id="KW-0472">Membrane</keyword>
<protein>
    <submittedName>
        <fullName evidence="2">Uncharacterized protein</fullName>
    </submittedName>
</protein>
<dbReference type="PROSITE" id="PS00760">
    <property type="entry name" value="SPASE_I_2"/>
    <property type="match status" value="1"/>
</dbReference>
<evidence type="ECO:0000313" key="2">
    <source>
        <dbReference type="EMBL" id="TKR92336.1"/>
    </source>
</evidence>
<feature type="transmembrane region" description="Helical" evidence="1">
    <location>
        <begin position="49"/>
        <end position="67"/>
    </location>
</feature>